<feature type="non-terminal residue" evidence="4">
    <location>
        <position position="1154"/>
    </location>
</feature>
<gene>
    <name evidence="4" type="ORF">OVA965_LOCUS6839</name>
    <name evidence="5" type="ORF">TMI583_LOCUS6833</name>
</gene>
<feature type="compositionally biased region" description="Low complexity" evidence="2">
    <location>
        <begin position="294"/>
        <end position="307"/>
    </location>
</feature>
<dbReference type="EMBL" id="CAJOBA010002107">
    <property type="protein sequence ID" value="CAF3630019.1"/>
    <property type="molecule type" value="Genomic_DNA"/>
</dbReference>
<feature type="compositionally biased region" description="Low complexity" evidence="2">
    <location>
        <begin position="163"/>
        <end position="178"/>
    </location>
</feature>
<evidence type="ECO:0000313" key="4">
    <source>
        <dbReference type="EMBL" id="CAF0844906.1"/>
    </source>
</evidence>
<feature type="region of interest" description="Disordered" evidence="2">
    <location>
        <begin position="242"/>
        <end position="265"/>
    </location>
</feature>
<dbReference type="Proteomes" id="UP000682733">
    <property type="component" value="Unassembled WGS sequence"/>
</dbReference>
<dbReference type="Pfam" id="PF15249">
    <property type="entry name" value="GLTSCR1"/>
    <property type="match status" value="1"/>
</dbReference>
<dbReference type="EMBL" id="CAJNOK010002108">
    <property type="protein sequence ID" value="CAF0844906.1"/>
    <property type="molecule type" value="Genomic_DNA"/>
</dbReference>
<evidence type="ECO:0000259" key="3">
    <source>
        <dbReference type="Pfam" id="PF15249"/>
    </source>
</evidence>
<feature type="compositionally biased region" description="Polar residues" evidence="2">
    <location>
        <begin position="77"/>
        <end position="118"/>
    </location>
</feature>
<feature type="compositionally biased region" description="Low complexity" evidence="2">
    <location>
        <begin position="243"/>
        <end position="265"/>
    </location>
</feature>
<name>A0A8S2D533_9BILA</name>
<comment type="caution">
    <text evidence="4">The sequence shown here is derived from an EMBL/GenBank/DDBJ whole genome shotgun (WGS) entry which is preliminary data.</text>
</comment>
<dbReference type="InterPro" id="IPR015671">
    <property type="entry name" value="GSCR1_dom"/>
</dbReference>
<keyword evidence="1" id="KW-0175">Coiled coil</keyword>
<dbReference type="AlphaFoldDB" id="A0A8S2D533"/>
<feature type="region of interest" description="Disordered" evidence="2">
    <location>
        <begin position="73"/>
        <end position="118"/>
    </location>
</feature>
<evidence type="ECO:0000313" key="6">
    <source>
        <dbReference type="Proteomes" id="UP000677228"/>
    </source>
</evidence>
<accession>A0A8S2D533</accession>
<organism evidence="4 6">
    <name type="scientific">Didymodactylos carnosus</name>
    <dbReference type="NCBI Taxonomy" id="1234261"/>
    <lineage>
        <taxon>Eukaryota</taxon>
        <taxon>Metazoa</taxon>
        <taxon>Spiralia</taxon>
        <taxon>Gnathifera</taxon>
        <taxon>Rotifera</taxon>
        <taxon>Eurotatoria</taxon>
        <taxon>Bdelloidea</taxon>
        <taxon>Philodinida</taxon>
        <taxon>Philodinidae</taxon>
        <taxon>Didymodactylos</taxon>
    </lineage>
</organism>
<reference evidence="4" key="1">
    <citation type="submission" date="2021-02" db="EMBL/GenBank/DDBJ databases">
        <authorList>
            <person name="Nowell W R."/>
        </authorList>
    </citation>
    <scope>NUCLEOTIDE SEQUENCE</scope>
</reference>
<feature type="coiled-coil region" evidence="1">
    <location>
        <begin position="631"/>
        <end position="658"/>
    </location>
</feature>
<protein>
    <recommendedName>
        <fullName evidence="3">GLTSCR protein conserved domain-containing protein</fullName>
    </recommendedName>
</protein>
<evidence type="ECO:0000256" key="1">
    <source>
        <dbReference type="SAM" id="Coils"/>
    </source>
</evidence>
<dbReference type="Proteomes" id="UP000677228">
    <property type="component" value="Unassembled WGS sequence"/>
</dbReference>
<feature type="region of interest" description="Disordered" evidence="2">
    <location>
        <begin position="294"/>
        <end position="316"/>
    </location>
</feature>
<evidence type="ECO:0000313" key="5">
    <source>
        <dbReference type="EMBL" id="CAF3630019.1"/>
    </source>
</evidence>
<evidence type="ECO:0000256" key="2">
    <source>
        <dbReference type="SAM" id="MobiDB-lite"/>
    </source>
</evidence>
<sequence length="1154" mass="129499">MRRDRRRHYQLKPKLWFWKHILPIFTPEVKTRSSCGAHDNKRIKIHDNRQFKRRFLSNFLFYSDPAALDAYLRSPDKNSTSSQLHQQQIPSQRLEKSLSSSIQKPTYPSSSNTMPNSNEMRYDQRVYSIGQPQQQAKTNYTYNTNNTNNNTNNNIQITQNTFNINSNSPQFSTTTTSTPNPPANNIIVLNQPNPQNRFPQQQQQQQQSVQSDQTFGNVLNQMIGSQTNVNVILNQTVIQQPLSNQSTEQPQPQQSQPTTNSSSQQMVALSINGQQTLIPLSTLTKLLQQKYNNNNTANASSSSSTSTQLHQQQAQGVKYGLQSMTVSQSQATTSQQPQQNNHIISNTAFSSTDQQKVVDSSAVQIQSFVSPHQTSHNSTNNIQPVVHYLQQNGTSQNPPIGSMIIQNTSNSLQRSATVTNPIITNNLRLIRPVIDAKPIINNTVQQFITPANSSLQQSQLQNRTVSVSRQQPQLSTPNTQQQFRSKIHPQPNGGIVLQLNQNDLIASAPTSTSSLVLPSSIQQQQPRIVFAATPTVRKQTTCDNKTTNIINLANLKFLPTDQQQPNTSVPIQNNVNRSIASSSSDISNSIRLNGHINDVSSISNSVTPVADLLTELINDLQERGKEPEMAIMKIDEYLKKLQNQNTQLNDKDREFFERIVRYRETLNNAVEQAKLDGQHRKRLLDATSALHTLSSQRLIPTTSVAVIARDQVQGTVVVKASTSPSKSFLPVTSNGSSTITQSSSSSPTTIIQLPIAKQNELLNNVLKKLKFINLVDLQTNGILPNELSREQKIYIQKLEMQVAQLPVDKQQQFIHSQRDLVPKYLAKHIGTSASTTINLNSKTKILFGTPSATTKSLRITSADLLNQQLKKDHNAVLNPDFKSKFLNRTDAIKRLTRYHIYQKQLPNDPTVKECQQFDESFECVSSELLLSIQNLKEKYSKFHFSNDQFDNYAHDSYILEKLHYDDMREEFENEKSQAAERTKKRFAADIQNTPTPVYPLTSTTINQSNVSDYSTTSEIDDFLASLNSTSDYLSGTSSQDFIENDLFTDVLLDPNTILPSSNSYLSYTSNTNQFDLFDPDTTTTSNTTATDETQLAINSIMDFDLFHQSEQSSITTTTTTTITTTTTTTTTMTNNTQLTTMTSSLSTLNETFDD</sequence>
<proteinExistence type="predicted"/>
<feature type="region of interest" description="Disordered" evidence="2">
    <location>
        <begin position="163"/>
        <end position="211"/>
    </location>
</feature>
<feature type="domain" description="GLTSCR protein conserved" evidence="3">
    <location>
        <begin position="872"/>
        <end position="975"/>
    </location>
</feature>
<feature type="compositionally biased region" description="Low complexity" evidence="2">
    <location>
        <begin position="190"/>
        <end position="207"/>
    </location>
</feature>